<sequence length="438" mass="51311">MSQTIKEISITITSKMDNLPTVSLESCIYRVPEKYLRAKEEAYTPQIISIGPFHRDNKQLHLAEEIKLRYLKSFLARIKADLLCCTRMVKEFEERIRECYQEIIPLSSNEFVEMILVDAAFIVELFIRNHFEELRDEHDAIFHKQWMSDGVFHDMLLLENQLPFFILEKLYDNAPMKSSVTFFKLTFEYFKDILRAHELVNTRIQVRHLVDYVRALQLPSFARGVTNSPGIGKFKTTRSATELMEAGVRFKRGEGICSVLDIIFRDGVLQMPYLVVHEWSEPYFRNMIAYEQCHHDYKYISSYIVLMDSLINTQHDVQILIQSGILENQLGAADDVATLFNTLFKETMRESSQFYYSNLCENLNAYSKTRWHQWKAAWYRHKKILGQEYFSNPWSGISVVAAVILLILTIVQTACSMVDTYAGDARHLFRRRHNSLDK</sequence>
<dbReference type="PANTHER" id="PTHR31170">
    <property type="entry name" value="BNAC04G53230D PROTEIN"/>
    <property type="match status" value="1"/>
</dbReference>
<dbReference type="Pfam" id="PF03140">
    <property type="entry name" value="DUF247"/>
    <property type="match status" value="1"/>
</dbReference>
<dbReference type="EMBL" id="PGOL01001269">
    <property type="protein sequence ID" value="PKI59480.1"/>
    <property type="molecule type" value="Genomic_DNA"/>
</dbReference>
<keyword evidence="1" id="KW-0472">Membrane</keyword>
<dbReference type="AlphaFoldDB" id="A0A2I0JUA3"/>
<dbReference type="InterPro" id="IPR004158">
    <property type="entry name" value="DUF247_pln"/>
</dbReference>
<keyword evidence="1" id="KW-0812">Transmembrane</keyword>
<proteinExistence type="predicted"/>
<accession>A0A2I0JUA3</accession>
<dbReference type="Proteomes" id="UP000233551">
    <property type="component" value="Unassembled WGS sequence"/>
</dbReference>
<reference evidence="2 3" key="1">
    <citation type="submission" date="2017-11" db="EMBL/GenBank/DDBJ databases">
        <title>De-novo sequencing of pomegranate (Punica granatum L.) genome.</title>
        <authorList>
            <person name="Akparov Z."/>
            <person name="Amiraslanov A."/>
            <person name="Hajiyeva S."/>
            <person name="Abbasov M."/>
            <person name="Kaur K."/>
            <person name="Hamwieh A."/>
            <person name="Solovyev V."/>
            <person name="Salamov A."/>
            <person name="Braich B."/>
            <person name="Kosarev P."/>
            <person name="Mahmoud A."/>
            <person name="Hajiyev E."/>
            <person name="Babayeva S."/>
            <person name="Izzatullayeva V."/>
            <person name="Mammadov A."/>
            <person name="Mammadov A."/>
            <person name="Sharifova S."/>
            <person name="Ojaghi J."/>
            <person name="Eynullazada K."/>
            <person name="Bayramov B."/>
            <person name="Abdulazimova A."/>
            <person name="Shahmuradov I."/>
        </authorList>
    </citation>
    <scope>NUCLEOTIDE SEQUENCE [LARGE SCALE GENOMIC DNA]</scope>
    <source>
        <strain evidence="3">cv. AG2017</strain>
        <tissue evidence="2">Leaf</tissue>
    </source>
</reference>
<evidence type="ECO:0000313" key="3">
    <source>
        <dbReference type="Proteomes" id="UP000233551"/>
    </source>
</evidence>
<dbReference type="PANTHER" id="PTHR31170:SF20">
    <property type="entry name" value="DUF247 DOMAIN PROTEIN"/>
    <property type="match status" value="1"/>
</dbReference>
<comment type="caution">
    <text evidence="2">The sequence shown here is derived from an EMBL/GenBank/DDBJ whole genome shotgun (WGS) entry which is preliminary data.</text>
</comment>
<evidence type="ECO:0000256" key="1">
    <source>
        <dbReference type="SAM" id="Phobius"/>
    </source>
</evidence>
<gene>
    <name evidence="2" type="ORF">CRG98_020111</name>
</gene>
<keyword evidence="1" id="KW-1133">Transmembrane helix</keyword>
<keyword evidence="3" id="KW-1185">Reference proteome</keyword>
<name>A0A2I0JUA3_PUNGR</name>
<organism evidence="2 3">
    <name type="scientific">Punica granatum</name>
    <name type="common">Pomegranate</name>
    <dbReference type="NCBI Taxonomy" id="22663"/>
    <lineage>
        <taxon>Eukaryota</taxon>
        <taxon>Viridiplantae</taxon>
        <taxon>Streptophyta</taxon>
        <taxon>Embryophyta</taxon>
        <taxon>Tracheophyta</taxon>
        <taxon>Spermatophyta</taxon>
        <taxon>Magnoliopsida</taxon>
        <taxon>eudicotyledons</taxon>
        <taxon>Gunneridae</taxon>
        <taxon>Pentapetalae</taxon>
        <taxon>rosids</taxon>
        <taxon>malvids</taxon>
        <taxon>Myrtales</taxon>
        <taxon>Lythraceae</taxon>
        <taxon>Punica</taxon>
    </lineage>
</organism>
<evidence type="ECO:0000313" key="2">
    <source>
        <dbReference type="EMBL" id="PKI59480.1"/>
    </source>
</evidence>
<dbReference type="STRING" id="22663.A0A2I0JUA3"/>
<feature type="transmembrane region" description="Helical" evidence="1">
    <location>
        <begin position="394"/>
        <end position="422"/>
    </location>
</feature>
<protein>
    <submittedName>
        <fullName evidence="2">Uncharacterized protein</fullName>
    </submittedName>
</protein>